<organism evidence="11 12">
    <name type="scientific">Micractinium conductrix</name>
    <dbReference type="NCBI Taxonomy" id="554055"/>
    <lineage>
        <taxon>Eukaryota</taxon>
        <taxon>Viridiplantae</taxon>
        <taxon>Chlorophyta</taxon>
        <taxon>core chlorophytes</taxon>
        <taxon>Trebouxiophyceae</taxon>
        <taxon>Chlorellales</taxon>
        <taxon>Chlorellaceae</taxon>
        <taxon>Chlorella clade</taxon>
        <taxon>Micractinium</taxon>
    </lineage>
</organism>
<evidence type="ECO:0000256" key="5">
    <source>
        <dbReference type="ARBA" id="ARBA00022664"/>
    </source>
</evidence>
<dbReference type="PRINTS" id="PR00348">
    <property type="entry name" value="UBIQUITIN"/>
</dbReference>
<dbReference type="SUPFAM" id="SSF54236">
    <property type="entry name" value="Ubiquitin-like"/>
    <property type="match status" value="1"/>
</dbReference>
<keyword evidence="8" id="KW-0131">Cell cycle</keyword>
<evidence type="ECO:0000256" key="1">
    <source>
        <dbReference type="ARBA" id="ARBA00004123"/>
    </source>
</evidence>
<feature type="compositionally biased region" description="Low complexity" evidence="9">
    <location>
        <begin position="276"/>
        <end position="337"/>
    </location>
</feature>
<evidence type="ECO:0000313" key="11">
    <source>
        <dbReference type="EMBL" id="PSC72465.1"/>
    </source>
</evidence>
<keyword evidence="6" id="KW-0508">mRNA splicing</keyword>
<comment type="subcellular location">
    <subcellularLocation>
        <location evidence="2">Cytoplasm</location>
    </subcellularLocation>
    <subcellularLocation>
        <location evidence="1">Nucleus</location>
    </subcellularLocation>
</comment>
<keyword evidence="12" id="KW-1185">Reference proteome</keyword>
<dbReference type="InterPro" id="IPR025086">
    <property type="entry name" value="SDE2/SF3A3_SAP"/>
</dbReference>
<keyword evidence="7" id="KW-0539">Nucleus</keyword>
<feature type="region of interest" description="Disordered" evidence="9">
    <location>
        <begin position="136"/>
        <end position="157"/>
    </location>
</feature>
<feature type="compositionally biased region" description="Low complexity" evidence="9">
    <location>
        <begin position="244"/>
        <end position="269"/>
    </location>
</feature>
<dbReference type="PANTHER" id="PTHR12786">
    <property type="entry name" value="SPLICING FACTOR SF3A-RELATED"/>
    <property type="match status" value="1"/>
</dbReference>
<dbReference type="Pfam" id="PF22782">
    <property type="entry name" value="SDE2"/>
    <property type="match status" value="1"/>
</dbReference>
<dbReference type="InterPro" id="IPR000626">
    <property type="entry name" value="Ubiquitin-like_dom"/>
</dbReference>
<dbReference type="OrthoDB" id="515008at2759"/>
<dbReference type="PANTHER" id="PTHR12786:SF1">
    <property type="entry name" value="SPLICING REGULATOR SDE2"/>
    <property type="match status" value="1"/>
</dbReference>
<dbReference type="GO" id="GO:0006397">
    <property type="term" value="P:mRNA processing"/>
    <property type="evidence" value="ECO:0007669"/>
    <property type="project" value="UniProtKB-KW"/>
</dbReference>
<evidence type="ECO:0000313" key="12">
    <source>
        <dbReference type="Proteomes" id="UP000239649"/>
    </source>
</evidence>
<evidence type="ECO:0000256" key="9">
    <source>
        <dbReference type="SAM" id="MobiDB-lite"/>
    </source>
</evidence>
<evidence type="ECO:0000256" key="7">
    <source>
        <dbReference type="ARBA" id="ARBA00023242"/>
    </source>
</evidence>
<dbReference type="GO" id="GO:0005737">
    <property type="term" value="C:cytoplasm"/>
    <property type="evidence" value="ECO:0007669"/>
    <property type="project" value="UniProtKB-SubCell"/>
</dbReference>
<dbReference type="GO" id="GO:0005634">
    <property type="term" value="C:nucleus"/>
    <property type="evidence" value="ECO:0007669"/>
    <property type="project" value="UniProtKB-SubCell"/>
</dbReference>
<accession>A0A2P6VEE5</accession>
<comment type="caution">
    <text evidence="11">The sequence shown here is derived from an EMBL/GenBank/DDBJ whole genome shotgun (WGS) entry which is preliminary data.</text>
</comment>
<evidence type="ECO:0000259" key="10">
    <source>
        <dbReference type="PROSITE" id="PS50053"/>
    </source>
</evidence>
<dbReference type="Pfam" id="PF13297">
    <property type="entry name" value="SDE2_2C"/>
    <property type="match status" value="1"/>
</dbReference>
<proteinExistence type="inferred from homology"/>
<feature type="region of interest" description="Disordered" evidence="9">
    <location>
        <begin position="184"/>
        <end position="337"/>
    </location>
</feature>
<evidence type="ECO:0000256" key="4">
    <source>
        <dbReference type="ARBA" id="ARBA00022490"/>
    </source>
</evidence>
<name>A0A2P6VEE5_9CHLO</name>
<evidence type="ECO:0000256" key="8">
    <source>
        <dbReference type="ARBA" id="ARBA00023306"/>
    </source>
</evidence>
<keyword evidence="5" id="KW-0507">mRNA processing</keyword>
<dbReference type="InterPro" id="IPR019956">
    <property type="entry name" value="Ubiquitin_dom"/>
</dbReference>
<feature type="compositionally biased region" description="Acidic residues" evidence="9">
    <location>
        <begin position="212"/>
        <end position="243"/>
    </location>
</feature>
<dbReference type="STRING" id="554055.A0A2P6VEE5"/>
<dbReference type="Gene3D" id="3.10.20.90">
    <property type="entry name" value="Phosphatidylinositol 3-kinase Catalytic Subunit, Chain A, domain 1"/>
    <property type="match status" value="1"/>
</dbReference>
<dbReference type="GO" id="GO:0008380">
    <property type="term" value="P:RNA splicing"/>
    <property type="evidence" value="ECO:0007669"/>
    <property type="project" value="UniProtKB-KW"/>
</dbReference>
<dbReference type="InterPro" id="IPR029071">
    <property type="entry name" value="Ubiquitin-like_domsf"/>
</dbReference>
<dbReference type="InterPro" id="IPR051421">
    <property type="entry name" value="RNA_Proc_DNA_Dmg_Regulator"/>
</dbReference>
<sequence>MQIFVKGLQGTTCALDVEPNYTVADVAACVQAKEGVPACHQRLLWAGKQLAGGRTLAECGVQREATLQLVLRLRGGKGGFGSLLRGAGKQKLTDNFDACRDLQGRRVRHKTAHQKLKEWKAEAQERQLEKVAQKHMKELAKQERREQREQVDVQEVRQQHQQNLSGVLSAVQDALASGTAAAAAGVGAGKRKAAPAGAGAGAGKRRMFDPLAELEGELSSDEEDSASDDEAEEAEEEAEEEAAAEAADGAGPSVSKPAGAPPAGGASDKSSSEGYAAADGSPSTAAAEPAAAPAAPEQAAAAAEPAAADTASPSEQQQAQQAEAAAPAPAQEPIDLSAYGSAAELAAAAGGDRLKDELQRLGLKAGGTPAQRAERLWLLRDTPLEKLDRKHFAKKA</sequence>
<dbReference type="Pfam" id="PF00240">
    <property type="entry name" value="ubiquitin"/>
    <property type="match status" value="1"/>
</dbReference>
<feature type="domain" description="Ubiquitin-like" evidence="10">
    <location>
        <begin position="1"/>
        <end position="76"/>
    </location>
</feature>
<reference evidence="11 12" key="1">
    <citation type="journal article" date="2018" name="Plant J.">
        <title>Genome sequences of Chlorella sorokiniana UTEX 1602 and Micractinium conductrix SAG 241.80: implications to maltose excretion by a green alga.</title>
        <authorList>
            <person name="Arriola M.B."/>
            <person name="Velmurugan N."/>
            <person name="Zhang Y."/>
            <person name="Plunkett M.H."/>
            <person name="Hondzo H."/>
            <person name="Barney B.M."/>
        </authorList>
    </citation>
    <scope>NUCLEOTIDE SEQUENCE [LARGE SCALE GENOMIC DNA]</scope>
    <source>
        <strain evidence="11 12">SAG 241.80</strain>
    </source>
</reference>
<keyword evidence="4" id="KW-0963">Cytoplasm</keyword>
<dbReference type="InterPro" id="IPR053822">
    <property type="entry name" value="SDE2-like_dom"/>
</dbReference>
<evidence type="ECO:0000256" key="3">
    <source>
        <dbReference type="ARBA" id="ARBA00008726"/>
    </source>
</evidence>
<dbReference type="Proteomes" id="UP000239649">
    <property type="component" value="Unassembled WGS sequence"/>
</dbReference>
<gene>
    <name evidence="11" type="ORF">C2E20_4131</name>
</gene>
<dbReference type="AlphaFoldDB" id="A0A2P6VEE5"/>
<protein>
    <submittedName>
        <fullName evidence="11">SDE2-like protein</fullName>
    </submittedName>
</protein>
<evidence type="ECO:0000256" key="6">
    <source>
        <dbReference type="ARBA" id="ARBA00023187"/>
    </source>
</evidence>
<evidence type="ECO:0000256" key="2">
    <source>
        <dbReference type="ARBA" id="ARBA00004496"/>
    </source>
</evidence>
<dbReference type="SMART" id="SM00213">
    <property type="entry name" value="UBQ"/>
    <property type="match status" value="1"/>
</dbReference>
<comment type="similarity">
    <text evidence="3">Belongs to the SDE2 family.</text>
</comment>
<dbReference type="PROSITE" id="PS50053">
    <property type="entry name" value="UBIQUITIN_2"/>
    <property type="match status" value="1"/>
</dbReference>
<dbReference type="EMBL" id="LHPF02000010">
    <property type="protein sequence ID" value="PSC72465.1"/>
    <property type="molecule type" value="Genomic_DNA"/>
</dbReference>